<name>A0A423T1X8_PENVA</name>
<evidence type="ECO:0000259" key="2">
    <source>
        <dbReference type="Pfam" id="PF06911"/>
    </source>
</evidence>
<dbReference type="GO" id="GO:0005886">
    <property type="term" value="C:plasma membrane"/>
    <property type="evidence" value="ECO:0007669"/>
    <property type="project" value="TreeGrafter"/>
</dbReference>
<dbReference type="Proteomes" id="UP000283509">
    <property type="component" value="Unassembled WGS sequence"/>
</dbReference>
<dbReference type="Pfam" id="PF06911">
    <property type="entry name" value="Senescence"/>
    <property type="match status" value="1"/>
</dbReference>
<organism evidence="3 4">
    <name type="scientific">Penaeus vannamei</name>
    <name type="common">Whiteleg shrimp</name>
    <name type="synonym">Litopenaeus vannamei</name>
    <dbReference type="NCBI Taxonomy" id="6689"/>
    <lineage>
        <taxon>Eukaryota</taxon>
        <taxon>Metazoa</taxon>
        <taxon>Ecdysozoa</taxon>
        <taxon>Arthropoda</taxon>
        <taxon>Crustacea</taxon>
        <taxon>Multicrustacea</taxon>
        <taxon>Malacostraca</taxon>
        <taxon>Eumalacostraca</taxon>
        <taxon>Eucarida</taxon>
        <taxon>Decapoda</taxon>
        <taxon>Dendrobranchiata</taxon>
        <taxon>Penaeoidea</taxon>
        <taxon>Penaeidae</taxon>
        <taxon>Penaeus</taxon>
    </lineage>
</organism>
<dbReference type="PANTHER" id="PTHR21068:SF43">
    <property type="entry name" value="SPARTIN"/>
    <property type="match status" value="1"/>
</dbReference>
<reference evidence="3 4" key="2">
    <citation type="submission" date="2019-01" db="EMBL/GenBank/DDBJ databases">
        <title>The decoding of complex shrimp genome reveals the adaptation for benthos swimmer, frequently molting mechanism and breeding impact on genome.</title>
        <authorList>
            <person name="Sun Y."/>
            <person name="Gao Y."/>
            <person name="Yu Y."/>
        </authorList>
    </citation>
    <scope>NUCLEOTIDE SEQUENCE [LARGE SCALE GENOMIC DNA]</scope>
    <source>
        <tissue evidence="3">Muscle</tissue>
    </source>
</reference>
<dbReference type="EMBL" id="QCYY01002412">
    <property type="protein sequence ID" value="ROT70549.1"/>
    <property type="molecule type" value="Genomic_DNA"/>
</dbReference>
<reference evidence="3 4" key="1">
    <citation type="submission" date="2018-04" db="EMBL/GenBank/DDBJ databases">
        <authorList>
            <person name="Zhang X."/>
            <person name="Yuan J."/>
            <person name="Li F."/>
            <person name="Xiang J."/>
        </authorList>
    </citation>
    <scope>NUCLEOTIDE SEQUENCE [LARGE SCALE GENOMIC DNA]</scope>
    <source>
        <tissue evidence="3">Muscle</tissue>
    </source>
</reference>
<feature type="domain" description="Senescence" evidence="2">
    <location>
        <begin position="3"/>
        <end position="117"/>
    </location>
</feature>
<sequence length="169" mass="17850">MALGRRVAPHIQKHGTRAISHFTGQKEQEASSNVEGVLEVAAGAVKGASTVYMSLESAAATLATSITQNTVKVVTHKYGEEAGSLTDNTLYAVGQTALVGHNIASLGVKGIAKRTAKDTGKALVHQHEERKQSKVGGGVEEAEEAMEVTEEDGNNPPTKPIREKKKKPL</sequence>
<dbReference type="AlphaFoldDB" id="A0A423T1X8"/>
<gene>
    <name evidence="3" type="ORF">C7M84_011156</name>
</gene>
<proteinExistence type="predicted"/>
<feature type="compositionally biased region" description="Basic and acidic residues" evidence="1">
    <location>
        <begin position="119"/>
        <end position="132"/>
    </location>
</feature>
<dbReference type="InterPro" id="IPR009686">
    <property type="entry name" value="Senescence/spartin_C"/>
</dbReference>
<dbReference type="GO" id="GO:0051301">
    <property type="term" value="P:cell division"/>
    <property type="evidence" value="ECO:0007669"/>
    <property type="project" value="TreeGrafter"/>
</dbReference>
<evidence type="ECO:0000313" key="3">
    <source>
        <dbReference type="EMBL" id="ROT70549.1"/>
    </source>
</evidence>
<dbReference type="STRING" id="6689.A0A423T1X8"/>
<dbReference type="OrthoDB" id="20821at2759"/>
<evidence type="ECO:0000313" key="4">
    <source>
        <dbReference type="Proteomes" id="UP000283509"/>
    </source>
</evidence>
<dbReference type="PANTHER" id="PTHR21068">
    <property type="entry name" value="SPARTIN"/>
    <property type="match status" value="1"/>
</dbReference>
<comment type="caution">
    <text evidence="3">The sequence shown here is derived from an EMBL/GenBank/DDBJ whole genome shotgun (WGS) entry which is preliminary data.</text>
</comment>
<feature type="compositionally biased region" description="Acidic residues" evidence="1">
    <location>
        <begin position="140"/>
        <end position="153"/>
    </location>
</feature>
<accession>A0A423T1X8</accession>
<dbReference type="InterPro" id="IPR045036">
    <property type="entry name" value="Spartin-like"/>
</dbReference>
<keyword evidence="4" id="KW-1185">Reference proteome</keyword>
<protein>
    <recommendedName>
        <fullName evidence="2">Senescence domain-containing protein</fullName>
    </recommendedName>
</protein>
<evidence type="ECO:0000256" key="1">
    <source>
        <dbReference type="SAM" id="MobiDB-lite"/>
    </source>
</evidence>
<dbReference type="GO" id="GO:0030514">
    <property type="term" value="P:negative regulation of BMP signaling pathway"/>
    <property type="evidence" value="ECO:0007669"/>
    <property type="project" value="TreeGrafter"/>
</dbReference>
<feature type="region of interest" description="Disordered" evidence="1">
    <location>
        <begin position="119"/>
        <end position="169"/>
    </location>
</feature>